<dbReference type="PROSITE" id="PS00075">
    <property type="entry name" value="DHFR_1"/>
    <property type="match status" value="1"/>
</dbReference>
<dbReference type="PRINTS" id="PR00070">
    <property type="entry name" value="DHFR"/>
</dbReference>
<evidence type="ECO:0000313" key="11">
    <source>
        <dbReference type="Proteomes" id="UP000053405"/>
    </source>
</evidence>
<dbReference type="InterPro" id="IPR017925">
    <property type="entry name" value="DHFR_CS"/>
</dbReference>
<evidence type="ECO:0000256" key="6">
    <source>
        <dbReference type="ARBA" id="ARBA00023002"/>
    </source>
</evidence>
<dbReference type="UniPathway" id="UPA00077">
    <property type="reaction ID" value="UER00158"/>
</dbReference>
<dbReference type="PIRSF" id="PIRSF000194">
    <property type="entry name" value="DHFR"/>
    <property type="match status" value="1"/>
</dbReference>
<dbReference type="CDD" id="cd00209">
    <property type="entry name" value="DHFR"/>
    <property type="match status" value="1"/>
</dbReference>
<evidence type="ECO:0000259" key="9">
    <source>
        <dbReference type="PROSITE" id="PS51330"/>
    </source>
</evidence>
<dbReference type="EMBL" id="BANT01000042">
    <property type="protein sequence ID" value="GAC58530.1"/>
    <property type="molecule type" value="Genomic_DNA"/>
</dbReference>
<evidence type="ECO:0000256" key="7">
    <source>
        <dbReference type="PIRNR" id="PIRNR000194"/>
    </source>
</evidence>
<evidence type="ECO:0000256" key="3">
    <source>
        <dbReference type="ARBA" id="ARBA00012856"/>
    </source>
</evidence>
<dbReference type="GO" id="GO:0046655">
    <property type="term" value="P:folic acid metabolic process"/>
    <property type="evidence" value="ECO:0007669"/>
    <property type="project" value="TreeGrafter"/>
</dbReference>
<feature type="domain" description="DHFR" evidence="9">
    <location>
        <begin position="2"/>
        <end position="161"/>
    </location>
</feature>
<evidence type="ECO:0000256" key="1">
    <source>
        <dbReference type="ARBA" id="ARBA00004903"/>
    </source>
</evidence>
<dbReference type="AlphaFoldDB" id="L7LBN4"/>
<dbReference type="Proteomes" id="UP000053405">
    <property type="component" value="Unassembled WGS sequence"/>
</dbReference>
<dbReference type="Pfam" id="PF00186">
    <property type="entry name" value="DHFR_1"/>
    <property type="match status" value="1"/>
</dbReference>
<comment type="catalytic activity">
    <reaction evidence="7">
        <text>(6S)-5,6,7,8-tetrahydrofolate + NADP(+) = 7,8-dihydrofolate + NADPH + H(+)</text>
        <dbReference type="Rhea" id="RHEA:15009"/>
        <dbReference type="ChEBI" id="CHEBI:15378"/>
        <dbReference type="ChEBI" id="CHEBI:57451"/>
        <dbReference type="ChEBI" id="CHEBI:57453"/>
        <dbReference type="ChEBI" id="CHEBI:57783"/>
        <dbReference type="ChEBI" id="CHEBI:58349"/>
        <dbReference type="EC" id="1.5.1.3"/>
    </reaction>
</comment>
<dbReference type="GO" id="GO:0050661">
    <property type="term" value="F:NADP binding"/>
    <property type="evidence" value="ECO:0007669"/>
    <property type="project" value="InterPro"/>
</dbReference>
<dbReference type="GO" id="GO:0005829">
    <property type="term" value="C:cytosol"/>
    <property type="evidence" value="ECO:0007669"/>
    <property type="project" value="TreeGrafter"/>
</dbReference>
<protein>
    <recommendedName>
        <fullName evidence="3 7">Dihydrofolate reductase</fullName>
        <ecNumber evidence="3 7">1.5.1.3</ecNumber>
    </recommendedName>
</protein>
<dbReference type="EC" id="1.5.1.3" evidence="3 7"/>
<dbReference type="eggNOG" id="COG0262">
    <property type="taxonomic scope" value="Bacteria"/>
</dbReference>
<dbReference type="STRING" id="1121927.GOHSU_42_00220"/>
<name>L7LBN4_9ACTN</name>
<reference evidence="10 11" key="1">
    <citation type="submission" date="2012-12" db="EMBL/GenBank/DDBJ databases">
        <title>Whole genome shotgun sequence of Gordonia hirsuta NBRC 16056.</title>
        <authorList>
            <person name="Isaki-Nakamura S."/>
            <person name="Hosoyama A."/>
            <person name="Tsuchikane K."/>
            <person name="Katsumata H."/>
            <person name="Baba S."/>
            <person name="Yamazaki S."/>
            <person name="Fujita N."/>
        </authorList>
    </citation>
    <scope>NUCLEOTIDE SEQUENCE [LARGE SCALE GENOMIC DNA]</scope>
    <source>
        <strain evidence="10 11">NBRC 16056</strain>
    </source>
</reference>
<dbReference type="PANTHER" id="PTHR48069">
    <property type="entry name" value="DIHYDROFOLATE REDUCTASE"/>
    <property type="match status" value="1"/>
</dbReference>
<dbReference type="Gene3D" id="3.40.430.10">
    <property type="entry name" value="Dihydrofolate Reductase, subunit A"/>
    <property type="match status" value="1"/>
</dbReference>
<evidence type="ECO:0000313" key="10">
    <source>
        <dbReference type="EMBL" id="GAC58530.1"/>
    </source>
</evidence>
<dbReference type="GO" id="GO:0046654">
    <property type="term" value="P:tetrahydrofolate biosynthetic process"/>
    <property type="evidence" value="ECO:0007669"/>
    <property type="project" value="UniProtKB-UniPathway"/>
</dbReference>
<dbReference type="OrthoDB" id="9804315at2"/>
<comment type="caution">
    <text evidence="10">The sequence shown here is derived from an EMBL/GenBank/DDBJ whole genome shotgun (WGS) entry which is preliminary data.</text>
</comment>
<dbReference type="GO" id="GO:0046452">
    <property type="term" value="P:dihydrofolate metabolic process"/>
    <property type="evidence" value="ECO:0007669"/>
    <property type="project" value="TreeGrafter"/>
</dbReference>
<keyword evidence="4 7" id="KW-0554">One-carbon metabolism</keyword>
<keyword evidence="6 7" id="KW-0560">Oxidoreductase</keyword>
<evidence type="ECO:0000256" key="2">
    <source>
        <dbReference type="ARBA" id="ARBA00009539"/>
    </source>
</evidence>
<evidence type="ECO:0000256" key="8">
    <source>
        <dbReference type="RuleBase" id="RU004474"/>
    </source>
</evidence>
<accession>L7LBN4</accession>
<proteinExistence type="inferred from homology"/>
<keyword evidence="11" id="KW-1185">Reference proteome</keyword>
<dbReference type="GO" id="GO:0006730">
    <property type="term" value="P:one-carbon metabolic process"/>
    <property type="evidence" value="ECO:0007669"/>
    <property type="project" value="UniProtKB-KW"/>
</dbReference>
<dbReference type="GO" id="GO:0004146">
    <property type="term" value="F:dihydrofolate reductase activity"/>
    <property type="evidence" value="ECO:0007669"/>
    <property type="project" value="UniProtKB-EC"/>
</dbReference>
<organism evidence="10 11">
    <name type="scientific">Gordonia hirsuta DSM 44140 = NBRC 16056</name>
    <dbReference type="NCBI Taxonomy" id="1121927"/>
    <lineage>
        <taxon>Bacteria</taxon>
        <taxon>Bacillati</taxon>
        <taxon>Actinomycetota</taxon>
        <taxon>Actinomycetes</taxon>
        <taxon>Mycobacteriales</taxon>
        <taxon>Gordoniaceae</taxon>
        <taxon>Gordonia</taxon>
    </lineage>
</organism>
<dbReference type="SUPFAM" id="SSF53597">
    <property type="entry name" value="Dihydrofolate reductase-like"/>
    <property type="match status" value="1"/>
</dbReference>
<sequence>MTIALVWAQDRTGAIGRRGAIPWRVPEDLAHFREVTGDGAVIMGRKTWESLPTRFRPLPGRRNIVLTRASGYTAEGAEVLADLEAALDLVGRAASVIGGGEIYSAALQHAHQLLVTEIDMLVDSADAFAPPVDLDVWEEAAASNWQRSSTGTMYRFLEYRRIDYSRR</sequence>
<comment type="similarity">
    <text evidence="2 7 8">Belongs to the dihydrofolate reductase family.</text>
</comment>
<gene>
    <name evidence="10" type="primary">folA</name>
    <name evidence="10" type="ORF">GOHSU_42_00220</name>
</gene>
<keyword evidence="5 7" id="KW-0521">NADP</keyword>
<dbReference type="RefSeq" id="WP_005942861.1">
    <property type="nucleotide sequence ID" value="NZ_ATVK01000060.1"/>
</dbReference>
<dbReference type="InterPro" id="IPR001796">
    <property type="entry name" value="DHFR_dom"/>
</dbReference>
<dbReference type="InterPro" id="IPR024072">
    <property type="entry name" value="DHFR-like_dom_sf"/>
</dbReference>
<comment type="pathway">
    <text evidence="1 7">Cofactor biosynthesis; tetrahydrofolate biosynthesis; 5,6,7,8-tetrahydrofolate from 7,8-dihydrofolate: step 1/1.</text>
</comment>
<dbReference type="PANTHER" id="PTHR48069:SF3">
    <property type="entry name" value="DIHYDROFOLATE REDUCTASE"/>
    <property type="match status" value="1"/>
</dbReference>
<evidence type="ECO:0000256" key="4">
    <source>
        <dbReference type="ARBA" id="ARBA00022563"/>
    </source>
</evidence>
<comment type="function">
    <text evidence="7">Key enzyme in folate metabolism. Catalyzes an essential reaction for de novo glycine and purine synthesis, and for DNA precursor synthesis.</text>
</comment>
<evidence type="ECO:0000256" key="5">
    <source>
        <dbReference type="ARBA" id="ARBA00022857"/>
    </source>
</evidence>
<dbReference type="InterPro" id="IPR012259">
    <property type="entry name" value="DHFR"/>
</dbReference>
<dbReference type="PROSITE" id="PS51330">
    <property type="entry name" value="DHFR_2"/>
    <property type="match status" value="1"/>
</dbReference>